<keyword evidence="2" id="KW-0812">Transmembrane</keyword>
<keyword evidence="2" id="KW-0472">Membrane</keyword>
<gene>
    <name evidence="3" type="ORF">BSPP4475_13020</name>
</gene>
<keyword evidence="2" id="KW-1133">Transmembrane helix</keyword>
<sequence length="170" mass="19118">MDDLIDLLIDLLIDQLEWVLPLLGKFWVLIAGFFGYLLFGKKGKQGRSMSQGKPQRPPLTPVDSGDFPLPADVELQPERRMVVRQESRSAMEERAAEPEWLEEEMHMPLANVEAAPAAQVVGYDAALQPSPAEQATEKPTELDPREGMKWAIIFGPPRAKSRPLPYRRSV</sequence>
<dbReference type="AlphaFoldDB" id="A0AA48MAE9"/>
<evidence type="ECO:0000313" key="3">
    <source>
        <dbReference type="EMBL" id="CAJ1003233.1"/>
    </source>
</evidence>
<dbReference type="Proteomes" id="UP001189619">
    <property type="component" value="Chromosome"/>
</dbReference>
<evidence type="ECO:0000313" key="4">
    <source>
        <dbReference type="Proteomes" id="UP001189619"/>
    </source>
</evidence>
<proteinExistence type="predicted"/>
<evidence type="ECO:0000256" key="2">
    <source>
        <dbReference type="SAM" id="Phobius"/>
    </source>
</evidence>
<name>A0AA48MAE9_9BACL</name>
<protein>
    <submittedName>
        <fullName evidence="3">Conserved membrane protein</fullName>
    </submittedName>
</protein>
<accession>A0AA48MAE9</accession>
<feature type="region of interest" description="Disordered" evidence="1">
    <location>
        <begin position="47"/>
        <end position="71"/>
    </location>
</feature>
<keyword evidence="4" id="KW-1185">Reference proteome</keyword>
<dbReference type="EMBL" id="OY569118">
    <property type="protein sequence ID" value="CAJ1003233.1"/>
    <property type="molecule type" value="Genomic_DNA"/>
</dbReference>
<reference evidence="3" key="1">
    <citation type="submission" date="2023-07" db="EMBL/GenBank/DDBJ databases">
        <authorList>
            <person name="Ivanov I."/>
            <person name="Teneva D."/>
            <person name="Stoikov I."/>
        </authorList>
    </citation>
    <scope>NUCLEOTIDE SEQUENCE</scope>
    <source>
        <strain evidence="3">4475</strain>
    </source>
</reference>
<organism evidence="3 4">
    <name type="scientific">Brevibacillus aydinogluensis</name>
    <dbReference type="NCBI Taxonomy" id="927786"/>
    <lineage>
        <taxon>Bacteria</taxon>
        <taxon>Bacillati</taxon>
        <taxon>Bacillota</taxon>
        <taxon>Bacilli</taxon>
        <taxon>Bacillales</taxon>
        <taxon>Paenibacillaceae</taxon>
        <taxon>Brevibacillus</taxon>
    </lineage>
</organism>
<feature type="transmembrane region" description="Helical" evidence="2">
    <location>
        <begin position="18"/>
        <end position="39"/>
    </location>
</feature>
<evidence type="ECO:0000256" key="1">
    <source>
        <dbReference type="SAM" id="MobiDB-lite"/>
    </source>
</evidence>
<dbReference type="KEGG" id="bayd:BSPP4475_13020"/>
<dbReference type="RefSeq" id="WP_171565321.1">
    <property type="nucleotide sequence ID" value="NZ_OY569118.1"/>
</dbReference>